<dbReference type="RefSeq" id="XP_023931702.1">
    <property type="nucleotide sequence ID" value="XM_024075934.1"/>
</dbReference>
<dbReference type="PROSITE" id="PS50056">
    <property type="entry name" value="TYR_PHOSPHATASE_2"/>
    <property type="match status" value="1"/>
</dbReference>
<dbReference type="KEGG" id="lak:106169809"/>
<dbReference type="STRING" id="7574.A0A1S3J3N8"/>
<dbReference type="InParanoid" id="A0A1S3J3N8"/>
<feature type="compositionally biased region" description="Acidic residues" evidence="2">
    <location>
        <begin position="205"/>
        <end position="215"/>
    </location>
</feature>
<dbReference type="FunFam" id="3.90.190.10:FF:000036">
    <property type="entry name" value="Serine/threonine/tyrosine-interacting protein a"/>
    <property type="match status" value="1"/>
</dbReference>
<evidence type="ECO:0000259" key="3">
    <source>
        <dbReference type="PROSITE" id="PS50054"/>
    </source>
</evidence>
<reference evidence="6" key="1">
    <citation type="submission" date="2025-08" db="UniProtKB">
        <authorList>
            <consortium name="RefSeq"/>
        </authorList>
    </citation>
    <scope>IDENTIFICATION</scope>
    <source>
        <tissue evidence="6">Gonads</tissue>
    </source>
</reference>
<dbReference type="Pfam" id="PF00782">
    <property type="entry name" value="DSPc"/>
    <property type="match status" value="1"/>
</dbReference>
<dbReference type="GO" id="GO:0005654">
    <property type="term" value="C:nucleoplasm"/>
    <property type="evidence" value="ECO:0007669"/>
    <property type="project" value="TreeGrafter"/>
</dbReference>
<gene>
    <name evidence="6" type="primary">LOC106169809</name>
</gene>
<dbReference type="InterPro" id="IPR000387">
    <property type="entry name" value="Tyr_Pase_dom"/>
</dbReference>
<dbReference type="GeneID" id="106169809"/>
<comment type="similarity">
    <text evidence="1">Belongs to the protein-tyrosine phosphatase family. Non-receptor class subfamily.</text>
</comment>
<feature type="domain" description="Tyrosine-protein phosphatase" evidence="3">
    <location>
        <begin position="30"/>
        <end position="178"/>
    </location>
</feature>
<dbReference type="InterPro" id="IPR000340">
    <property type="entry name" value="Dual-sp_phosphatase_cat-dom"/>
</dbReference>
<evidence type="ECO:0000313" key="6">
    <source>
        <dbReference type="RefSeq" id="XP_023931702.1"/>
    </source>
</evidence>
<proteinExistence type="inferred from homology"/>
<evidence type="ECO:0000256" key="2">
    <source>
        <dbReference type="SAM" id="MobiDB-lite"/>
    </source>
</evidence>
<dbReference type="InterPro" id="IPR020422">
    <property type="entry name" value="TYR_PHOSPHATASE_DUAL_dom"/>
</dbReference>
<dbReference type="OMA" id="EWRYEMR"/>
<dbReference type="GO" id="GO:0005737">
    <property type="term" value="C:cytoplasm"/>
    <property type="evidence" value="ECO:0007669"/>
    <property type="project" value="TreeGrafter"/>
</dbReference>
<feature type="compositionally biased region" description="Polar residues" evidence="2">
    <location>
        <begin position="187"/>
        <end position="196"/>
    </location>
</feature>
<dbReference type="GO" id="GO:1990444">
    <property type="term" value="F:F-box domain binding"/>
    <property type="evidence" value="ECO:0007669"/>
    <property type="project" value="TreeGrafter"/>
</dbReference>
<dbReference type="Gene3D" id="3.90.190.10">
    <property type="entry name" value="Protein tyrosine phosphatase superfamily"/>
    <property type="match status" value="1"/>
</dbReference>
<accession>A0A1S3J3N8</accession>
<feature type="domain" description="Tyrosine specific protein phosphatases" evidence="4">
    <location>
        <begin position="95"/>
        <end position="156"/>
    </location>
</feature>
<dbReference type="PANTHER" id="PTHR46588">
    <property type="entry name" value="SERINE/THREONINE/TYROSINE-INTERACTING PROTEIN"/>
    <property type="match status" value="1"/>
</dbReference>
<protein>
    <submittedName>
        <fullName evidence="6">Serine/threonine/tyrosine-interacting protein-like</fullName>
    </submittedName>
</protein>
<dbReference type="GO" id="GO:0062026">
    <property type="term" value="P:negative regulation of SCF-dependent proteasomal ubiquitin-dependent catabolic process"/>
    <property type="evidence" value="ECO:0007669"/>
    <property type="project" value="TreeGrafter"/>
</dbReference>
<dbReference type="Proteomes" id="UP000085678">
    <property type="component" value="Unplaced"/>
</dbReference>
<dbReference type="GO" id="GO:0070372">
    <property type="term" value="P:regulation of ERK1 and ERK2 cascade"/>
    <property type="evidence" value="ECO:0007669"/>
    <property type="project" value="TreeGrafter"/>
</dbReference>
<dbReference type="PROSITE" id="PS50054">
    <property type="entry name" value="TYR_PHOSPHATASE_DUAL"/>
    <property type="match status" value="1"/>
</dbReference>
<dbReference type="SMART" id="SM00195">
    <property type="entry name" value="DSPc"/>
    <property type="match status" value="1"/>
</dbReference>
<dbReference type="InterPro" id="IPR029021">
    <property type="entry name" value="Prot-tyrosine_phosphatase-like"/>
</dbReference>
<evidence type="ECO:0000313" key="5">
    <source>
        <dbReference type="Proteomes" id="UP000085678"/>
    </source>
</evidence>
<dbReference type="InterPro" id="IPR052449">
    <property type="entry name" value="STYX-Interacting_Phosphatase"/>
</dbReference>
<dbReference type="CDD" id="cd14522">
    <property type="entry name" value="DSP_STYX"/>
    <property type="match status" value="1"/>
</dbReference>
<dbReference type="AlphaFoldDB" id="A0A1S3J3N8"/>
<keyword evidence="5" id="KW-1185">Reference proteome</keyword>
<name>A0A1S3J3N8_LINAN</name>
<dbReference type="SUPFAM" id="SSF52799">
    <property type="entry name" value="(Phosphotyrosine protein) phosphatases II"/>
    <property type="match status" value="1"/>
</dbReference>
<evidence type="ECO:0000256" key="1">
    <source>
        <dbReference type="ARBA" id="ARBA00009649"/>
    </source>
</evidence>
<organism evidence="5 6">
    <name type="scientific">Lingula anatina</name>
    <name type="common">Brachiopod</name>
    <name type="synonym">Lingula unguis</name>
    <dbReference type="NCBI Taxonomy" id="7574"/>
    <lineage>
        <taxon>Eukaryota</taxon>
        <taxon>Metazoa</taxon>
        <taxon>Spiralia</taxon>
        <taxon>Lophotrochozoa</taxon>
        <taxon>Brachiopoda</taxon>
        <taxon>Linguliformea</taxon>
        <taxon>Lingulata</taxon>
        <taxon>Lingulida</taxon>
        <taxon>Linguloidea</taxon>
        <taxon>Lingulidae</taxon>
        <taxon>Lingula</taxon>
    </lineage>
</organism>
<dbReference type="PANTHER" id="PTHR46588:SF1">
    <property type="entry name" value="SERINE_THREONINE_TYROSINE-INTERACTING PROTEIN"/>
    <property type="match status" value="1"/>
</dbReference>
<feature type="region of interest" description="Disordered" evidence="2">
    <location>
        <begin position="187"/>
        <end position="222"/>
    </location>
</feature>
<dbReference type="OrthoDB" id="426001at2759"/>
<sequence length="222" mass="25505">MMMETSPMPSSLPSTDMRDTDDWQYQMRWQMQEILPGLYLGPYAVANKSRLNYLKEHQITHVLCIRQTIEGKCIRPNFPDDFKYMVLDISDSVTENIIQHIPKVNEFLDECLSKGGRALVHGNAGISRSAAFVVAYVMERFGLSFRDAFRHVLSKRFCISLNEGFIQQLKEYEPIYKARLIFQNGEPSPSSISGRTMNKRKFVEDSEMDTDDTDDMYSASGS</sequence>
<evidence type="ECO:0000259" key="4">
    <source>
        <dbReference type="PROSITE" id="PS50056"/>
    </source>
</evidence>